<evidence type="ECO:0000259" key="1">
    <source>
        <dbReference type="Pfam" id="PF11823"/>
    </source>
</evidence>
<proteinExistence type="predicted"/>
<dbReference type="Proteomes" id="UP000824071">
    <property type="component" value="Unassembled WGS sequence"/>
</dbReference>
<accession>A0A9D1ICR0</accession>
<reference evidence="2" key="2">
    <citation type="journal article" date="2021" name="PeerJ">
        <title>Extensive microbial diversity within the chicken gut microbiome revealed by metagenomics and culture.</title>
        <authorList>
            <person name="Gilroy R."/>
            <person name="Ravi A."/>
            <person name="Getino M."/>
            <person name="Pursley I."/>
            <person name="Horton D.L."/>
            <person name="Alikhan N.F."/>
            <person name="Baker D."/>
            <person name="Gharbi K."/>
            <person name="Hall N."/>
            <person name="Watson M."/>
            <person name="Adriaenssens E.M."/>
            <person name="Foster-Nyarko E."/>
            <person name="Jarju S."/>
            <person name="Secka A."/>
            <person name="Antonio M."/>
            <person name="Oren A."/>
            <person name="Chaudhuri R.R."/>
            <person name="La Ragione R."/>
            <person name="Hildebrand F."/>
            <person name="Pallen M.J."/>
        </authorList>
    </citation>
    <scope>NUCLEOTIDE SEQUENCE</scope>
    <source>
        <strain evidence="2">ChiGjej1B1-19959</strain>
    </source>
</reference>
<sequence>MGKTVRVAVGSVTYALKAQEALRRQGIRARVEKTPNPSREEGCGYSLLAEASEPQVLAVLGRERIPVRQMKWAP</sequence>
<reference evidence="2" key="1">
    <citation type="submission" date="2020-10" db="EMBL/GenBank/DDBJ databases">
        <authorList>
            <person name="Gilroy R."/>
        </authorList>
    </citation>
    <scope>NUCLEOTIDE SEQUENCE</scope>
    <source>
        <strain evidence="2">ChiGjej1B1-19959</strain>
    </source>
</reference>
<protein>
    <submittedName>
        <fullName evidence="2">DUF3343 domain-containing protein</fullName>
    </submittedName>
</protein>
<dbReference type="Pfam" id="PF11823">
    <property type="entry name" value="Se_S_carrier"/>
    <property type="match status" value="1"/>
</dbReference>
<evidence type="ECO:0000313" key="2">
    <source>
        <dbReference type="EMBL" id="HIU35015.1"/>
    </source>
</evidence>
<feature type="domain" description="Putative Se/S carrier protein-like" evidence="1">
    <location>
        <begin position="10"/>
        <end position="70"/>
    </location>
</feature>
<dbReference type="AlphaFoldDB" id="A0A9D1ICR0"/>
<evidence type="ECO:0000313" key="3">
    <source>
        <dbReference type="Proteomes" id="UP000824071"/>
    </source>
</evidence>
<dbReference type="EMBL" id="DVMW01000001">
    <property type="protein sequence ID" value="HIU35015.1"/>
    <property type="molecule type" value="Genomic_DNA"/>
</dbReference>
<dbReference type="InterPro" id="IPR021778">
    <property type="entry name" value="Se/S_carrier-like"/>
</dbReference>
<gene>
    <name evidence="2" type="ORF">IAC53_00160</name>
</gene>
<organism evidence="2 3">
    <name type="scientific">Candidatus Fimenecus excrementigallinarum</name>
    <dbReference type="NCBI Taxonomy" id="2840816"/>
    <lineage>
        <taxon>Bacteria</taxon>
        <taxon>Bacillati</taxon>
        <taxon>Bacillota</taxon>
        <taxon>Clostridia</taxon>
        <taxon>Candidatus Fimenecus</taxon>
    </lineage>
</organism>
<comment type="caution">
    <text evidence="2">The sequence shown here is derived from an EMBL/GenBank/DDBJ whole genome shotgun (WGS) entry which is preliminary data.</text>
</comment>
<name>A0A9D1ICR0_9FIRM</name>